<organism evidence="2 3">
    <name type="scientific">Prauserella rugosa</name>
    <dbReference type="NCBI Taxonomy" id="43354"/>
    <lineage>
        <taxon>Bacteria</taxon>
        <taxon>Bacillati</taxon>
        <taxon>Actinomycetota</taxon>
        <taxon>Actinomycetes</taxon>
        <taxon>Pseudonocardiales</taxon>
        <taxon>Pseudonocardiaceae</taxon>
        <taxon>Prauserella</taxon>
    </lineage>
</organism>
<proteinExistence type="predicted"/>
<dbReference type="RefSeq" id="WP_051758053.1">
    <property type="nucleotide sequence ID" value="NZ_JOIJ01000021.1"/>
</dbReference>
<dbReference type="SUPFAM" id="SSF75304">
    <property type="entry name" value="Amidase signature (AS) enzymes"/>
    <property type="match status" value="1"/>
</dbReference>
<dbReference type="EMBL" id="VLJV01000001">
    <property type="protein sequence ID" value="TWH18960.1"/>
    <property type="molecule type" value="Genomic_DNA"/>
</dbReference>
<evidence type="ECO:0000259" key="1">
    <source>
        <dbReference type="Pfam" id="PF21986"/>
    </source>
</evidence>
<dbReference type="AlphaFoldDB" id="A0A660C5U2"/>
<dbReference type="Gene3D" id="3.10.490.10">
    <property type="entry name" value="Gamma-glutamyl cyclotransferase-like"/>
    <property type="match status" value="1"/>
</dbReference>
<reference evidence="2 3" key="1">
    <citation type="submission" date="2019-07" db="EMBL/GenBank/DDBJ databases">
        <title>R&amp;d 2014.</title>
        <authorList>
            <person name="Klenk H.-P."/>
        </authorList>
    </citation>
    <scope>NUCLEOTIDE SEQUENCE [LARGE SCALE GENOMIC DNA]</scope>
    <source>
        <strain evidence="2 3">DSM 43194</strain>
    </source>
</reference>
<dbReference type="InterPro" id="IPR036928">
    <property type="entry name" value="AS_sf"/>
</dbReference>
<accession>A0A660C5U2</accession>
<evidence type="ECO:0000313" key="3">
    <source>
        <dbReference type="Proteomes" id="UP000317303"/>
    </source>
</evidence>
<sequence>MHPFPVQTESLVVPPVSIHQRAVAAYDGMTRGVGRPDWIRLREREDVLVDAKHVDERIQSGEHPPLAGATVATAETGEHVSRLVQAGAIVLGYVDAAGADRLAQDPMLGALDAVWTPGWPQRCGTHVVFRPTAGLVPGRSGSQVIARDVAIAQRTAAALAGPGSAGAGARTWPEGVRFGAGEHPRIAVPDLDRAEHPAFAATVDTLRATGASVSAIDLPASLRRWTRRGARPLDGVDAVVTPMSGLEPTAATLVGTLDVAATAVADRGVAELAVLTAAFDDQIALDVVAQLTGVAADEPFPDTGVELVVFGAYLRGQPLNDRLISIGARFAGVAETAPHYRMVVLPGRPAQPGVVRTAAGGGSLVGERWIVSEAGLGRFLAGLAEPMALGGIDLAEGRTATGLLCDPVAASAGRDITDYRCWRAYLRQLSTRTVRRPTANGPIRRPGCG</sequence>
<dbReference type="InterPro" id="IPR053844">
    <property type="entry name" value="AH_C"/>
</dbReference>
<name>A0A660C5U2_9PSEU</name>
<evidence type="ECO:0000313" key="2">
    <source>
        <dbReference type="EMBL" id="TWH18960.1"/>
    </source>
</evidence>
<keyword evidence="3" id="KW-1185">Reference proteome</keyword>
<gene>
    <name evidence="2" type="ORF">JD82_00782</name>
</gene>
<protein>
    <recommendedName>
        <fullName evidence="1">Allophanate hydrolase C-terminal domain-containing protein</fullName>
    </recommendedName>
</protein>
<feature type="domain" description="Allophanate hydrolase C-terminal" evidence="1">
    <location>
        <begin position="305"/>
        <end position="426"/>
    </location>
</feature>
<dbReference type="OrthoDB" id="182039at2"/>
<dbReference type="Proteomes" id="UP000317303">
    <property type="component" value="Unassembled WGS sequence"/>
</dbReference>
<comment type="caution">
    <text evidence="2">The sequence shown here is derived from an EMBL/GenBank/DDBJ whole genome shotgun (WGS) entry which is preliminary data.</text>
</comment>
<dbReference type="Pfam" id="PF21986">
    <property type="entry name" value="AH_C"/>
    <property type="match status" value="1"/>
</dbReference>